<gene>
    <name evidence="1" type="ORF">KHLLAP_LOCUS13558</name>
</gene>
<reference evidence="1" key="1">
    <citation type="submission" date="2023-10" db="EMBL/GenBank/DDBJ databases">
        <authorList>
            <person name="Hackl T."/>
        </authorList>
    </citation>
    <scope>NUCLEOTIDE SEQUENCE</scope>
</reference>
<dbReference type="AlphaFoldDB" id="A0AAI8VYH6"/>
<organism evidence="1 2">
    <name type="scientific">Anthostomella pinea</name>
    <dbReference type="NCBI Taxonomy" id="933095"/>
    <lineage>
        <taxon>Eukaryota</taxon>
        <taxon>Fungi</taxon>
        <taxon>Dikarya</taxon>
        <taxon>Ascomycota</taxon>
        <taxon>Pezizomycotina</taxon>
        <taxon>Sordariomycetes</taxon>
        <taxon>Xylariomycetidae</taxon>
        <taxon>Xylariales</taxon>
        <taxon>Xylariaceae</taxon>
        <taxon>Anthostomella</taxon>
    </lineage>
</organism>
<evidence type="ECO:0000313" key="2">
    <source>
        <dbReference type="Proteomes" id="UP001295740"/>
    </source>
</evidence>
<proteinExistence type="predicted"/>
<evidence type="ECO:0000313" key="1">
    <source>
        <dbReference type="EMBL" id="CAJ2513090.1"/>
    </source>
</evidence>
<keyword evidence="2" id="KW-1185">Reference proteome</keyword>
<protein>
    <submittedName>
        <fullName evidence="1">Uu.00g012090.m01.CDS01</fullName>
    </submittedName>
</protein>
<dbReference type="EMBL" id="CAUWAG010000020">
    <property type="protein sequence ID" value="CAJ2513090.1"/>
    <property type="molecule type" value="Genomic_DNA"/>
</dbReference>
<name>A0AAI8VYH6_9PEZI</name>
<accession>A0AAI8VYH6</accession>
<dbReference type="Proteomes" id="UP001295740">
    <property type="component" value="Unassembled WGS sequence"/>
</dbReference>
<comment type="caution">
    <text evidence="1">The sequence shown here is derived from an EMBL/GenBank/DDBJ whole genome shotgun (WGS) entry which is preliminary data.</text>
</comment>
<sequence>MAPPRKLAFTGRVQEVIYGSDETPRVGVAVVNGTACAVGSGMIASNDVVIVFNADTFVPSAGHAPTFDQTRTPAHRDPATLNGVEGIRVKPIILDGKLSAAFALKTDLYPNIHGKVRAFASRHSITSLDQKFLGIQVPVSLGLKAWEPKVAFDIVYERPDFIPINTVPDIKATTAF</sequence>